<dbReference type="InterPro" id="IPR025110">
    <property type="entry name" value="AMP-bd_C"/>
</dbReference>
<proteinExistence type="predicted"/>
<dbReference type="PANTHER" id="PTHR43767:SF12">
    <property type="entry name" value="AMP-DEPENDENT SYNTHETASE AND LIGASE"/>
    <property type="match status" value="1"/>
</dbReference>
<gene>
    <name evidence="3" type="ORF">GA0074696_5566</name>
</gene>
<dbReference type="EMBL" id="LT607410">
    <property type="protein sequence ID" value="SCF41666.1"/>
    <property type="molecule type" value="Genomic_DNA"/>
</dbReference>
<dbReference type="AlphaFoldDB" id="A0A1C5A946"/>
<dbReference type="GO" id="GO:0016877">
    <property type="term" value="F:ligase activity, forming carbon-sulfur bonds"/>
    <property type="evidence" value="ECO:0007669"/>
    <property type="project" value="UniProtKB-ARBA"/>
</dbReference>
<sequence>MAQLSLATVLAESARRRPAHPAIVCGDERVTYAELWAQTRGYAAALAERGVRPGDHVALMAANVPDFPRAYYAILSLGAVVVPIHLLLTAEEVAFVLRDSHARALVHGGGDPATAVKAAELAGVPAVPLDPADPDSLAAAAARLAPRAGLVPTAPDDPAVVLYTSGTTGRPKGAVLTHFNLTMNATVNAFDDLGVRRDDVLLGCLPLFHSFGQTAAMNTAFRAAATLVLQPRFDPVQALELMVAHGVTAFLGVPTMYIALLDAARRGAPRPSLRLCVSGGASLPLSVLDEVAATFTTTVYEGYGLSETSPVATTNQPTFGARPGTVGCPIWGVDVEVARADREDHVELLPPGEVGEIVIRGHNVFAGYLGQPRATAEVLRDGWFRTGDLGTRDEAGFVTIVDRKKDLIIRGGFNVYPREVEEALLRHPAIGQVAVVGVPHPTHGEEVCAVIIPAAEVTADEIIEWAREHVGRHKYPRRVEFVDEFPLGPSMKVLKRELRWRFAQDRTP</sequence>
<dbReference type="InterPro" id="IPR000873">
    <property type="entry name" value="AMP-dep_synth/lig_dom"/>
</dbReference>
<dbReference type="CDD" id="cd05936">
    <property type="entry name" value="FC-FACS_FadD_like"/>
    <property type="match status" value="1"/>
</dbReference>
<feature type="domain" description="AMP-binding enzyme C-terminal" evidence="2">
    <location>
        <begin position="419"/>
        <end position="490"/>
    </location>
</feature>
<dbReference type="Proteomes" id="UP000198228">
    <property type="component" value="Chromosome I"/>
</dbReference>
<protein>
    <submittedName>
        <fullName evidence="3">Long-chain acyl-CoA synthetase</fullName>
    </submittedName>
</protein>
<name>A0A1C5A946_9ACTN</name>
<evidence type="ECO:0000313" key="4">
    <source>
        <dbReference type="Proteomes" id="UP000198228"/>
    </source>
</evidence>
<dbReference type="InterPro" id="IPR050237">
    <property type="entry name" value="ATP-dep_AMP-bd_enzyme"/>
</dbReference>
<reference evidence="3 4" key="1">
    <citation type="submission" date="2016-06" db="EMBL/GenBank/DDBJ databases">
        <authorList>
            <person name="Kjaerup R.B."/>
            <person name="Dalgaard T.S."/>
            <person name="Juul-Madsen H.R."/>
        </authorList>
    </citation>
    <scope>NUCLEOTIDE SEQUENCE [LARGE SCALE GENOMIC DNA]</scope>
    <source>
        <strain evidence="3 4">DSM 43821</strain>
    </source>
</reference>
<dbReference type="InterPro" id="IPR020845">
    <property type="entry name" value="AMP-binding_CS"/>
</dbReference>
<organism evidence="3 4">
    <name type="scientific">Micromonospora purpureochromogenes</name>
    <dbReference type="NCBI Taxonomy" id="47872"/>
    <lineage>
        <taxon>Bacteria</taxon>
        <taxon>Bacillati</taxon>
        <taxon>Actinomycetota</taxon>
        <taxon>Actinomycetes</taxon>
        <taxon>Micromonosporales</taxon>
        <taxon>Micromonosporaceae</taxon>
        <taxon>Micromonospora</taxon>
    </lineage>
</organism>
<evidence type="ECO:0000259" key="1">
    <source>
        <dbReference type="Pfam" id="PF00501"/>
    </source>
</evidence>
<dbReference type="InterPro" id="IPR042099">
    <property type="entry name" value="ANL_N_sf"/>
</dbReference>
<dbReference type="Gene3D" id="3.40.50.12780">
    <property type="entry name" value="N-terminal domain of ligase-like"/>
    <property type="match status" value="1"/>
</dbReference>
<feature type="domain" description="AMP-dependent synthetase/ligase" evidence="1">
    <location>
        <begin position="11"/>
        <end position="369"/>
    </location>
</feature>
<dbReference type="RefSeq" id="WP_088963770.1">
    <property type="nucleotide sequence ID" value="NZ_LT607410.1"/>
</dbReference>
<dbReference type="Pfam" id="PF13193">
    <property type="entry name" value="AMP-binding_C"/>
    <property type="match status" value="1"/>
</dbReference>
<evidence type="ECO:0000259" key="2">
    <source>
        <dbReference type="Pfam" id="PF13193"/>
    </source>
</evidence>
<dbReference type="InterPro" id="IPR045851">
    <property type="entry name" value="AMP-bd_C_sf"/>
</dbReference>
<dbReference type="Gene3D" id="3.30.300.30">
    <property type="match status" value="1"/>
</dbReference>
<dbReference type="Pfam" id="PF00501">
    <property type="entry name" value="AMP-binding"/>
    <property type="match status" value="1"/>
</dbReference>
<dbReference type="PROSITE" id="PS00455">
    <property type="entry name" value="AMP_BINDING"/>
    <property type="match status" value="1"/>
</dbReference>
<evidence type="ECO:0000313" key="3">
    <source>
        <dbReference type="EMBL" id="SCF41666.1"/>
    </source>
</evidence>
<accession>A0A1C5A946</accession>
<dbReference type="PANTHER" id="PTHR43767">
    <property type="entry name" value="LONG-CHAIN-FATTY-ACID--COA LIGASE"/>
    <property type="match status" value="1"/>
</dbReference>
<dbReference type="SUPFAM" id="SSF56801">
    <property type="entry name" value="Acetyl-CoA synthetase-like"/>
    <property type="match status" value="1"/>
</dbReference>